<dbReference type="GO" id="GO:0016985">
    <property type="term" value="F:mannan endo-1,4-beta-mannosidase activity"/>
    <property type="evidence" value="ECO:0007669"/>
    <property type="project" value="UniProtKB-EC"/>
</dbReference>
<evidence type="ECO:0000256" key="5">
    <source>
        <dbReference type="ARBA" id="ARBA00022525"/>
    </source>
</evidence>
<dbReference type="GO" id="GO:0005576">
    <property type="term" value="C:extracellular region"/>
    <property type="evidence" value="ECO:0007669"/>
    <property type="project" value="UniProtKB-SubCell"/>
</dbReference>
<comment type="subcellular location">
    <subcellularLocation>
        <location evidence="2">Secreted</location>
    </subcellularLocation>
</comment>
<dbReference type="Proteomes" id="UP000593560">
    <property type="component" value="Unassembled WGS sequence"/>
</dbReference>
<dbReference type="PANTHER" id="PTHR31451:SF39">
    <property type="entry name" value="MANNAN ENDO-1,4-BETA-MANNOSIDASE 1"/>
    <property type="match status" value="1"/>
</dbReference>
<evidence type="ECO:0000256" key="4">
    <source>
        <dbReference type="ARBA" id="ARBA00012706"/>
    </source>
</evidence>
<sequence>MMFAADYSTRNKVIDAFQKASETGLNVARIWAFDDGDHRPLQSSPGSCNEEVFKGLDFVIAKARKLGIYMILGLMNDWKDFGGKDKYVEWANQHYHNLNRNIRNLTEDDFFIDSLTKEYYKNHVKAVLTRNNTITRVAYKGDPTILAWELKNEPCCPNDPTGSNLQSIDNKHLPEIGLEGFYWESRQQYNPNSNLDGTDFIANNQIPDIDFATIYLYPEFPSTNKTEAEQLAFVDKWIESHVLDSNAVLEKPIVISEFGKSYKLEGYSLDKRNKYFQKIYDDVYNSARLGGPF</sequence>
<reference evidence="10 11" key="1">
    <citation type="journal article" date="2019" name="Genome Biol. Evol.">
        <title>Insights into the evolution of the New World diploid cottons (Gossypium, subgenus Houzingenia) based on genome sequencing.</title>
        <authorList>
            <person name="Grover C.E."/>
            <person name="Arick M.A. 2nd"/>
            <person name="Thrash A."/>
            <person name="Conover J.L."/>
            <person name="Sanders W.S."/>
            <person name="Peterson D.G."/>
            <person name="Frelichowski J.E."/>
            <person name="Scheffler J.A."/>
            <person name="Scheffler B.E."/>
            <person name="Wendel J.F."/>
        </authorList>
    </citation>
    <scope>NUCLEOTIDE SEQUENCE [LARGE SCALE GENOMIC DNA]</scope>
    <source>
        <strain evidence="10">0</strain>
        <tissue evidence="10">Leaf</tissue>
    </source>
</reference>
<evidence type="ECO:0000313" key="11">
    <source>
        <dbReference type="Proteomes" id="UP000593560"/>
    </source>
</evidence>
<protein>
    <recommendedName>
        <fullName evidence="4">mannan endo-1,4-beta-mannosidase</fullName>
        <ecNumber evidence="4">3.2.1.78</ecNumber>
    </recommendedName>
</protein>
<dbReference type="GO" id="GO:0000272">
    <property type="term" value="P:polysaccharide catabolic process"/>
    <property type="evidence" value="ECO:0007669"/>
    <property type="project" value="InterPro"/>
</dbReference>
<evidence type="ECO:0000313" key="10">
    <source>
        <dbReference type="EMBL" id="MBA0790773.1"/>
    </source>
</evidence>
<name>A0A7J9FZU0_9ROSI</name>
<dbReference type="Pfam" id="PF26410">
    <property type="entry name" value="GH5_mannosidase"/>
    <property type="match status" value="1"/>
</dbReference>
<evidence type="ECO:0000259" key="9">
    <source>
        <dbReference type="Pfam" id="PF26410"/>
    </source>
</evidence>
<proteinExistence type="inferred from homology"/>
<dbReference type="InterPro" id="IPR045053">
    <property type="entry name" value="MAN-like"/>
</dbReference>
<comment type="caution">
    <text evidence="10">The sequence shown here is derived from an EMBL/GenBank/DDBJ whole genome shotgun (WGS) entry which is preliminary data.</text>
</comment>
<keyword evidence="5" id="KW-0964">Secreted</keyword>
<keyword evidence="6" id="KW-0732">Signal</keyword>
<evidence type="ECO:0000256" key="1">
    <source>
        <dbReference type="ARBA" id="ARBA00001678"/>
    </source>
</evidence>
<dbReference type="EMBL" id="JABFAD010000001">
    <property type="protein sequence ID" value="MBA0790773.1"/>
    <property type="molecule type" value="Genomic_DNA"/>
</dbReference>
<feature type="domain" description="Glycoside hydrolase family 5" evidence="9">
    <location>
        <begin position="21"/>
        <end position="291"/>
    </location>
</feature>
<dbReference type="OrthoDB" id="406631at2759"/>
<comment type="catalytic activity">
    <reaction evidence="1">
        <text>Random hydrolysis of (1-&gt;4)-beta-D-mannosidic linkages in mannans, galactomannans and glucomannans.</text>
        <dbReference type="EC" id="3.2.1.78"/>
    </reaction>
</comment>
<keyword evidence="8" id="KW-0326">Glycosidase</keyword>
<dbReference type="PANTHER" id="PTHR31451">
    <property type="match status" value="1"/>
</dbReference>
<comment type="similarity">
    <text evidence="3">Belongs to the glycosyl hydrolase 5 (cellulase A) family.</text>
</comment>
<evidence type="ECO:0000256" key="2">
    <source>
        <dbReference type="ARBA" id="ARBA00004613"/>
    </source>
</evidence>
<dbReference type="Gene3D" id="3.20.20.80">
    <property type="entry name" value="Glycosidases"/>
    <property type="match status" value="1"/>
</dbReference>
<dbReference type="AlphaFoldDB" id="A0A7J9FZU0"/>
<evidence type="ECO:0000256" key="3">
    <source>
        <dbReference type="ARBA" id="ARBA00005641"/>
    </source>
</evidence>
<feature type="non-terminal residue" evidence="10">
    <location>
        <position position="293"/>
    </location>
</feature>
<keyword evidence="7" id="KW-0378">Hydrolase</keyword>
<dbReference type="InterPro" id="IPR017853">
    <property type="entry name" value="GH"/>
</dbReference>
<evidence type="ECO:0000256" key="8">
    <source>
        <dbReference type="ARBA" id="ARBA00023295"/>
    </source>
</evidence>
<keyword evidence="11" id="KW-1185">Reference proteome</keyword>
<dbReference type="InterPro" id="IPR001547">
    <property type="entry name" value="Glyco_hydro_5"/>
</dbReference>
<organism evidence="10 11">
    <name type="scientific">Gossypium harknessii</name>
    <dbReference type="NCBI Taxonomy" id="34285"/>
    <lineage>
        <taxon>Eukaryota</taxon>
        <taxon>Viridiplantae</taxon>
        <taxon>Streptophyta</taxon>
        <taxon>Embryophyta</taxon>
        <taxon>Tracheophyta</taxon>
        <taxon>Spermatophyta</taxon>
        <taxon>Magnoliopsida</taxon>
        <taxon>eudicotyledons</taxon>
        <taxon>Gunneridae</taxon>
        <taxon>Pentapetalae</taxon>
        <taxon>rosids</taxon>
        <taxon>malvids</taxon>
        <taxon>Malvales</taxon>
        <taxon>Malvaceae</taxon>
        <taxon>Malvoideae</taxon>
        <taxon>Gossypium</taxon>
    </lineage>
</organism>
<evidence type="ECO:0000256" key="6">
    <source>
        <dbReference type="ARBA" id="ARBA00022729"/>
    </source>
</evidence>
<gene>
    <name evidence="10" type="ORF">Gohar_015399</name>
</gene>
<evidence type="ECO:0000256" key="7">
    <source>
        <dbReference type="ARBA" id="ARBA00022801"/>
    </source>
</evidence>
<dbReference type="EC" id="3.2.1.78" evidence="4"/>
<dbReference type="SUPFAM" id="SSF51445">
    <property type="entry name" value="(Trans)glycosidases"/>
    <property type="match status" value="1"/>
</dbReference>
<accession>A0A7J9FZU0</accession>